<dbReference type="AlphaFoldDB" id="A0A2R6W243"/>
<evidence type="ECO:0000256" key="9">
    <source>
        <dbReference type="SAM" id="MobiDB-lite"/>
    </source>
</evidence>
<dbReference type="InterPro" id="IPR015063">
    <property type="entry name" value="USP8_dimer"/>
</dbReference>
<comment type="similarity">
    <text evidence="2">Belongs to the peptidase M67C family.</text>
</comment>
<evidence type="ECO:0000256" key="6">
    <source>
        <dbReference type="ARBA" id="ARBA00022801"/>
    </source>
</evidence>
<keyword evidence="8" id="KW-0482">Metalloprotease</keyword>
<dbReference type="OrthoDB" id="3640at2759"/>
<dbReference type="SUPFAM" id="SSF102712">
    <property type="entry name" value="JAB1/MPN domain"/>
    <property type="match status" value="1"/>
</dbReference>
<dbReference type="PROSITE" id="PS50249">
    <property type="entry name" value="MPN"/>
    <property type="match status" value="1"/>
</dbReference>
<dbReference type="Gene3D" id="1.20.58.80">
    <property type="entry name" value="Phosphotransferase system, lactose/cellobiose-type IIA subunit"/>
    <property type="match status" value="1"/>
</dbReference>
<protein>
    <recommendedName>
        <fullName evidence="10">MPN domain-containing protein</fullName>
    </recommendedName>
</protein>
<feature type="domain" description="MPN" evidence="10">
    <location>
        <begin position="326"/>
        <end position="456"/>
    </location>
</feature>
<dbReference type="GO" id="GO:0016020">
    <property type="term" value="C:membrane"/>
    <property type="evidence" value="ECO:0000318"/>
    <property type="project" value="GO_Central"/>
</dbReference>
<keyword evidence="4" id="KW-0479">Metal-binding</keyword>
<keyword evidence="6" id="KW-0378">Hydrolase</keyword>
<keyword evidence="7" id="KW-0862">Zinc</keyword>
<evidence type="ECO:0000259" key="10">
    <source>
        <dbReference type="PROSITE" id="PS50249"/>
    </source>
</evidence>
<dbReference type="EMBL" id="KZ772848">
    <property type="protein sequence ID" value="PTQ27927.1"/>
    <property type="molecule type" value="Genomic_DNA"/>
</dbReference>
<dbReference type="PANTHER" id="PTHR12947">
    <property type="entry name" value="AMSH-LIKE PROTEASE"/>
    <property type="match status" value="1"/>
</dbReference>
<keyword evidence="5" id="KW-0833">Ubl conjugation pathway</keyword>
<dbReference type="GO" id="GO:0101005">
    <property type="term" value="F:deubiquitinase activity"/>
    <property type="evidence" value="ECO:0000318"/>
    <property type="project" value="GO_Central"/>
</dbReference>
<dbReference type="GO" id="GO:0006508">
    <property type="term" value="P:proteolysis"/>
    <property type="evidence" value="ECO:0007669"/>
    <property type="project" value="UniProtKB-KW"/>
</dbReference>
<evidence type="ECO:0000313" key="12">
    <source>
        <dbReference type="Proteomes" id="UP000244005"/>
    </source>
</evidence>
<dbReference type="Gramene" id="Mp1g14340.1">
    <property type="protein sequence ID" value="Mp1g14340.1.cds"/>
    <property type="gene ID" value="Mp1g14340"/>
</dbReference>
<evidence type="ECO:0000256" key="1">
    <source>
        <dbReference type="ARBA" id="ARBA00001947"/>
    </source>
</evidence>
<evidence type="ECO:0000256" key="5">
    <source>
        <dbReference type="ARBA" id="ARBA00022786"/>
    </source>
</evidence>
<feature type="region of interest" description="Disordered" evidence="9">
    <location>
        <begin position="297"/>
        <end position="321"/>
    </location>
</feature>
<dbReference type="FunFam" id="3.40.140.10:FF:000033">
    <property type="entry name" value="AMSH-like protease sst2"/>
    <property type="match status" value="1"/>
</dbReference>
<sequence>MAGPLNIAAKTRRVEVDNRLSLRFYYRTAANLLKQASIYREENNVIDLYVMLLRFSSLVSETIPEHRDYRTAPAKEKLDYKRRLIEVLGELETLKPEVLRQINLLNNVTRSASSSTNESAWMDVTSMFPSVPKRSVSTDKDLQRIGSGGRRELVTNLARDSWRPTSATTPVDSRLSSLSLHIPRPKDETLSRHSFLTPTVPRRQTPTISFKAQYPNYIDASPIEMPSLEQNWHTPLQPASEPVLWPDADPRPQSLSYATPVGPDVAPLPNLIRQPSPPPVLAPVQIVDAVDHTCVQPAPENVADPRPGPPQHLDEDLSQGKGVKHLHISSKMMEEFMALSRLNTQKNLETCGVLAGSLKTGVFNVTTLIIPKQEATSDSCQTVNEEEIFEAQDRRGLFQLGWIHTHPSQTCFMSSVDLHTHYSYQIMLQEAIAIVMAPTDTDRKFGIFRLSDPGGVKTIQQCQKRGFHPHEEPSDGSPIYEHCAHVYMNPQLRFDVIDLRNA</sequence>
<dbReference type="InterPro" id="IPR044098">
    <property type="entry name" value="STAMBP/STALP-like_MPN"/>
</dbReference>
<dbReference type="InterPro" id="IPR037518">
    <property type="entry name" value="MPN"/>
</dbReference>
<dbReference type="OMA" id="SWKYNND"/>
<dbReference type="SMART" id="SM00232">
    <property type="entry name" value="JAB_MPN"/>
    <property type="match status" value="1"/>
</dbReference>
<dbReference type="PANTHER" id="PTHR12947:SF13">
    <property type="entry name" value="FI19924P1"/>
    <property type="match status" value="1"/>
</dbReference>
<dbReference type="Gene3D" id="3.40.140.10">
    <property type="entry name" value="Cytidine Deaminase, domain 2"/>
    <property type="match status" value="1"/>
</dbReference>
<dbReference type="GO" id="GO:0070536">
    <property type="term" value="P:protein K63-linked deubiquitination"/>
    <property type="evidence" value="ECO:0007669"/>
    <property type="project" value="InterPro"/>
</dbReference>
<dbReference type="GO" id="GO:0032511">
    <property type="term" value="P:late endosome to vacuole transport via multivesicular body sorting pathway"/>
    <property type="evidence" value="ECO:0000318"/>
    <property type="project" value="GO_Central"/>
</dbReference>
<dbReference type="Pfam" id="PF01398">
    <property type="entry name" value="JAB"/>
    <property type="match status" value="1"/>
</dbReference>
<dbReference type="GO" id="GO:0061578">
    <property type="term" value="F:K63-linked deubiquitinase activity"/>
    <property type="evidence" value="ECO:0007669"/>
    <property type="project" value="InterPro"/>
</dbReference>
<keyword evidence="12" id="KW-1185">Reference proteome</keyword>
<accession>A0A2R6W243</accession>
<dbReference type="CDD" id="cd08066">
    <property type="entry name" value="MPN_AMSH_like"/>
    <property type="match status" value="1"/>
</dbReference>
<gene>
    <name evidence="11" type="ORF">MARPO_0179s0015</name>
</gene>
<dbReference type="GO" id="GO:0046872">
    <property type="term" value="F:metal ion binding"/>
    <property type="evidence" value="ECO:0007669"/>
    <property type="project" value="UniProtKB-KW"/>
</dbReference>
<comment type="cofactor">
    <cofactor evidence="1">
        <name>Zn(2+)</name>
        <dbReference type="ChEBI" id="CHEBI:29105"/>
    </cofactor>
</comment>
<name>A0A2R6W243_MARPO</name>
<dbReference type="InterPro" id="IPR000555">
    <property type="entry name" value="JAMM/MPN+_dom"/>
</dbReference>
<proteinExistence type="inferred from homology"/>
<evidence type="ECO:0000256" key="8">
    <source>
        <dbReference type="ARBA" id="ARBA00023049"/>
    </source>
</evidence>
<dbReference type="GO" id="GO:0140492">
    <property type="term" value="F:metal-dependent deubiquitinase activity"/>
    <property type="evidence" value="ECO:0007669"/>
    <property type="project" value="InterPro"/>
</dbReference>
<organism evidence="11 12">
    <name type="scientific">Marchantia polymorpha</name>
    <name type="common">Common liverwort</name>
    <name type="synonym">Marchantia aquatica</name>
    <dbReference type="NCBI Taxonomy" id="3197"/>
    <lineage>
        <taxon>Eukaryota</taxon>
        <taxon>Viridiplantae</taxon>
        <taxon>Streptophyta</taxon>
        <taxon>Embryophyta</taxon>
        <taxon>Marchantiophyta</taxon>
        <taxon>Marchantiopsida</taxon>
        <taxon>Marchantiidae</taxon>
        <taxon>Marchantiales</taxon>
        <taxon>Marchantiaceae</taxon>
        <taxon>Marchantia</taxon>
    </lineage>
</organism>
<evidence type="ECO:0000256" key="7">
    <source>
        <dbReference type="ARBA" id="ARBA00022833"/>
    </source>
</evidence>
<dbReference type="GO" id="GO:0005768">
    <property type="term" value="C:endosome"/>
    <property type="evidence" value="ECO:0000318"/>
    <property type="project" value="GO_Central"/>
</dbReference>
<evidence type="ECO:0000313" key="11">
    <source>
        <dbReference type="EMBL" id="PTQ27927.1"/>
    </source>
</evidence>
<evidence type="ECO:0000256" key="2">
    <source>
        <dbReference type="ARBA" id="ARBA00010981"/>
    </source>
</evidence>
<evidence type="ECO:0000256" key="3">
    <source>
        <dbReference type="ARBA" id="ARBA00022670"/>
    </source>
</evidence>
<dbReference type="Pfam" id="PF08969">
    <property type="entry name" value="USP8_dimer"/>
    <property type="match status" value="1"/>
</dbReference>
<dbReference type="Proteomes" id="UP000244005">
    <property type="component" value="Unassembled WGS sequence"/>
</dbReference>
<keyword evidence="3" id="KW-0645">Protease</keyword>
<reference evidence="12" key="1">
    <citation type="journal article" date="2017" name="Cell">
        <title>Insights into land plant evolution garnered from the Marchantia polymorpha genome.</title>
        <authorList>
            <person name="Bowman J.L."/>
            <person name="Kohchi T."/>
            <person name="Yamato K.T."/>
            <person name="Jenkins J."/>
            <person name="Shu S."/>
            <person name="Ishizaki K."/>
            <person name="Yamaoka S."/>
            <person name="Nishihama R."/>
            <person name="Nakamura Y."/>
            <person name="Berger F."/>
            <person name="Adam C."/>
            <person name="Aki S.S."/>
            <person name="Althoff F."/>
            <person name="Araki T."/>
            <person name="Arteaga-Vazquez M.A."/>
            <person name="Balasubrmanian S."/>
            <person name="Barry K."/>
            <person name="Bauer D."/>
            <person name="Boehm C.R."/>
            <person name="Briginshaw L."/>
            <person name="Caballero-Perez J."/>
            <person name="Catarino B."/>
            <person name="Chen F."/>
            <person name="Chiyoda S."/>
            <person name="Chovatia M."/>
            <person name="Davies K.M."/>
            <person name="Delmans M."/>
            <person name="Demura T."/>
            <person name="Dierschke T."/>
            <person name="Dolan L."/>
            <person name="Dorantes-Acosta A.E."/>
            <person name="Eklund D.M."/>
            <person name="Florent S.N."/>
            <person name="Flores-Sandoval E."/>
            <person name="Fujiyama A."/>
            <person name="Fukuzawa H."/>
            <person name="Galik B."/>
            <person name="Grimanelli D."/>
            <person name="Grimwood J."/>
            <person name="Grossniklaus U."/>
            <person name="Hamada T."/>
            <person name="Haseloff J."/>
            <person name="Hetherington A.J."/>
            <person name="Higo A."/>
            <person name="Hirakawa Y."/>
            <person name="Hundley H.N."/>
            <person name="Ikeda Y."/>
            <person name="Inoue K."/>
            <person name="Inoue S.I."/>
            <person name="Ishida S."/>
            <person name="Jia Q."/>
            <person name="Kakita M."/>
            <person name="Kanazawa T."/>
            <person name="Kawai Y."/>
            <person name="Kawashima T."/>
            <person name="Kennedy M."/>
            <person name="Kinose K."/>
            <person name="Kinoshita T."/>
            <person name="Kohara Y."/>
            <person name="Koide E."/>
            <person name="Komatsu K."/>
            <person name="Kopischke S."/>
            <person name="Kubo M."/>
            <person name="Kyozuka J."/>
            <person name="Lagercrantz U."/>
            <person name="Lin S.S."/>
            <person name="Lindquist E."/>
            <person name="Lipzen A.M."/>
            <person name="Lu C.W."/>
            <person name="De Luna E."/>
            <person name="Martienssen R.A."/>
            <person name="Minamino N."/>
            <person name="Mizutani M."/>
            <person name="Mizutani M."/>
            <person name="Mochizuki N."/>
            <person name="Monte I."/>
            <person name="Mosher R."/>
            <person name="Nagasaki H."/>
            <person name="Nakagami H."/>
            <person name="Naramoto S."/>
            <person name="Nishitani K."/>
            <person name="Ohtani M."/>
            <person name="Okamoto T."/>
            <person name="Okumura M."/>
            <person name="Phillips J."/>
            <person name="Pollak B."/>
            <person name="Reinders A."/>
            <person name="Rovekamp M."/>
            <person name="Sano R."/>
            <person name="Sawa S."/>
            <person name="Schmid M.W."/>
            <person name="Shirakawa M."/>
            <person name="Solano R."/>
            <person name="Spunde A."/>
            <person name="Suetsugu N."/>
            <person name="Sugano S."/>
            <person name="Sugiyama A."/>
            <person name="Sun R."/>
            <person name="Suzuki Y."/>
            <person name="Takenaka M."/>
            <person name="Takezawa D."/>
            <person name="Tomogane H."/>
            <person name="Tsuzuki M."/>
            <person name="Ueda T."/>
            <person name="Umeda M."/>
            <person name="Ward J.M."/>
            <person name="Watanabe Y."/>
            <person name="Yazaki K."/>
            <person name="Yokoyama R."/>
            <person name="Yoshitake Y."/>
            <person name="Yotsui I."/>
            <person name="Zachgo S."/>
            <person name="Schmutz J."/>
        </authorList>
    </citation>
    <scope>NUCLEOTIDE SEQUENCE [LARGE SCALE GENOMIC DNA]</scope>
    <source>
        <strain evidence="12">Tak-1</strain>
    </source>
</reference>
<evidence type="ECO:0000256" key="4">
    <source>
        <dbReference type="ARBA" id="ARBA00022723"/>
    </source>
</evidence>